<comment type="caution">
    <text evidence="2">The sequence shown here is derived from an EMBL/GenBank/DDBJ whole genome shotgun (WGS) entry which is preliminary data.</text>
</comment>
<feature type="domain" description="LysM" evidence="1">
    <location>
        <begin position="54"/>
        <end position="87"/>
    </location>
</feature>
<evidence type="ECO:0000313" key="3">
    <source>
        <dbReference type="Proteomes" id="UP001634007"/>
    </source>
</evidence>
<dbReference type="InterPro" id="IPR018392">
    <property type="entry name" value="LysM"/>
</dbReference>
<name>A0ABD3J4V5_EUCGL</name>
<dbReference type="Pfam" id="PF01476">
    <property type="entry name" value="LysM"/>
    <property type="match status" value="1"/>
</dbReference>
<dbReference type="EMBL" id="JBJKBG010000009">
    <property type="protein sequence ID" value="KAL3721465.1"/>
    <property type="molecule type" value="Genomic_DNA"/>
</dbReference>
<gene>
    <name evidence="2" type="ORF">ACJRO7_033893</name>
</gene>
<organism evidence="2 3">
    <name type="scientific">Eucalyptus globulus</name>
    <name type="common">Tasmanian blue gum</name>
    <dbReference type="NCBI Taxonomy" id="34317"/>
    <lineage>
        <taxon>Eukaryota</taxon>
        <taxon>Viridiplantae</taxon>
        <taxon>Streptophyta</taxon>
        <taxon>Embryophyta</taxon>
        <taxon>Tracheophyta</taxon>
        <taxon>Spermatophyta</taxon>
        <taxon>Magnoliopsida</taxon>
        <taxon>eudicotyledons</taxon>
        <taxon>Gunneridae</taxon>
        <taxon>Pentapetalae</taxon>
        <taxon>rosids</taxon>
        <taxon>malvids</taxon>
        <taxon>Myrtales</taxon>
        <taxon>Myrtaceae</taxon>
        <taxon>Myrtoideae</taxon>
        <taxon>Eucalypteae</taxon>
        <taxon>Eucalyptus</taxon>
    </lineage>
</organism>
<keyword evidence="3" id="KW-1185">Reference proteome</keyword>
<dbReference type="InterPro" id="IPR036779">
    <property type="entry name" value="LysM_dom_sf"/>
</dbReference>
<dbReference type="AlphaFoldDB" id="A0ABD3J4V5"/>
<evidence type="ECO:0000313" key="2">
    <source>
        <dbReference type="EMBL" id="KAL3721465.1"/>
    </source>
</evidence>
<proteinExistence type="predicted"/>
<dbReference type="Gene3D" id="3.10.350.10">
    <property type="entry name" value="LysM domain"/>
    <property type="match status" value="1"/>
</dbReference>
<sequence>MAKINSHKSTVFFDLISMLFLVLMVIRVESLIVGSKGTSSSVPLTGESEQGRRYAIAQQYNLTLDVVYSINPNVNCDDLSIGQWLFISGEWI</sequence>
<evidence type="ECO:0000259" key="1">
    <source>
        <dbReference type="Pfam" id="PF01476"/>
    </source>
</evidence>
<protein>
    <recommendedName>
        <fullName evidence="1">LysM domain-containing protein</fullName>
    </recommendedName>
</protein>
<dbReference type="Proteomes" id="UP001634007">
    <property type="component" value="Unassembled WGS sequence"/>
</dbReference>
<dbReference type="SUPFAM" id="SSF54106">
    <property type="entry name" value="LysM domain"/>
    <property type="match status" value="1"/>
</dbReference>
<dbReference type="CDD" id="cd00118">
    <property type="entry name" value="LysM"/>
    <property type="match status" value="1"/>
</dbReference>
<reference evidence="2 3" key="1">
    <citation type="submission" date="2024-11" db="EMBL/GenBank/DDBJ databases">
        <title>Chromosome-level genome assembly of Eucalyptus globulus Labill. provides insights into its genome evolution.</title>
        <authorList>
            <person name="Li X."/>
        </authorList>
    </citation>
    <scope>NUCLEOTIDE SEQUENCE [LARGE SCALE GENOMIC DNA]</scope>
    <source>
        <strain evidence="2">CL2024</strain>
        <tissue evidence="2">Fresh tender leaves</tissue>
    </source>
</reference>
<accession>A0ABD3J4V5</accession>